<evidence type="ECO:0000313" key="5">
    <source>
        <dbReference type="Proteomes" id="UP000247702"/>
    </source>
</evidence>
<proteinExistence type="predicted"/>
<dbReference type="EMBL" id="BEXD01001263">
    <property type="protein sequence ID" value="GBB93229.1"/>
    <property type="molecule type" value="Genomic_DNA"/>
</dbReference>
<comment type="caution">
    <text evidence="4">The sequence shown here is derived from an EMBL/GenBank/DDBJ whole genome shotgun (WGS) entry which is preliminary data.</text>
</comment>
<organism evidence="4 5">
    <name type="scientific">Rhizophagus clarus</name>
    <dbReference type="NCBI Taxonomy" id="94130"/>
    <lineage>
        <taxon>Eukaryota</taxon>
        <taxon>Fungi</taxon>
        <taxon>Fungi incertae sedis</taxon>
        <taxon>Mucoromycota</taxon>
        <taxon>Glomeromycotina</taxon>
        <taxon>Glomeromycetes</taxon>
        <taxon>Glomerales</taxon>
        <taxon>Glomeraceae</taxon>
        <taxon>Rhizophagus</taxon>
    </lineage>
</organism>
<evidence type="ECO:0000256" key="1">
    <source>
        <dbReference type="SAM" id="MobiDB-lite"/>
    </source>
</evidence>
<gene>
    <name evidence="4" type="ORF">RclHR1_21340003</name>
</gene>
<keyword evidence="2" id="KW-1133">Transmembrane helix</keyword>
<feature type="transmembrane region" description="Helical" evidence="2">
    <location>
        <begin position="797"/>
        <end position="823"/>
    </location>
</feature>
<dbReference type="AlphaFoldDB" id="A0A2Z6R5V1"/>
<keyword evidence="2" id="KW-0812">Transmembrane</keyword>
<feature type="transmembrane region" description="Helical" evidence="2">
    <location>
        <begin position="707"/>
        <end position="731"/>
    </location>
</feature>
<dbReference type="STRING" id="94130.A0A2Z6R5V1"/>
<keyword evidence="5" id="KW-1185">Reference proteome</keyword>
<keyword evidence="3" id="KW-0732">Signal</keyword>
<evidence type="ECO:0000313" key="4">
    <source>
        <dbReference type="EMBL" id="GBB93229.1"/>
    </source>
</evidence>
<accession>A0A2Z6R5V1</accession>
<dbReference type="Proteomes" id="UP000247702">
    <property type="component" value="Unassembled WGS sequence"/>
</dbReference>
<evidence type="ECO:0000256" key="2">
    <source>
        <dbReference type="SAM" id="Phobius"/>
    </source>
</evidence>
<feature type="transmembrane region" description="Helical" evidence="2">
    <location>
        <begin position="772"/>
        <end position="791"/>
    </location>
</feature>
<evidence type="ECO:0000256" key="3">
    <source>
        <dbReference type="SAM" id="SignalP"/>
    </source>
</evidence>
<reference evidence="4 5" key="1">
    <citation type="submission" date="2017-11" db="EMBL/GenBank/DDBJ databases">
        <title>The genome of Rhizophagus clarus HR1 reveals common genetic basis of auxotrophy among arbuscular mycorrhizal fungi.</title>
        <authorList>
            <person name="Kobayashi Y."/>
        </authorList>
    </citation>
    <scope>NUCLEOTIDE SEQUENCE [LARGE SCALE GENOMIC DNA]</scope>
    <source>
        <strain evidence="4 5">HR1</strain>
    </source>
</reference>
<sequence>MKFKHLLSIFLSIVLFVILPVKSNNVTYTDGTNGTPIVYKSLIYQDNTMVLHIVRIISRSNEICFETNLSFRVIYPNGTIIPVDISMDKLEMQSLNFCFVNLFDNRLSPIALYAIESNFILVTYVNAEDINNIYTYNEWGMLIDLSGNIHSKALLGPSFIYPDTNQWAPGSSIVVPNVNKDQGFLFLSLSNNYTYVQQWIINDGIFSNITRRSISLPYSTINTIIATVDGGYINVFINDTSSITRIPDGFSPQGGVYAIYYEYGTNVERDVIVLYETTIPFSSFNSTAIDCGISYSGVGQTCVLTVLPNPTTLNPNPNPLFIKIKFLSTGSVINIMPIIYNLIPGYNNTQNNNIMIFEIRPLYYGGFYFNFIRKMANGTSFIWGYVLDDNGNFTHWNLSNPTVINLTTVNPVLPNNTLVIVKPTVDQTWGLITTDLYKVYGRDNHYGNILISNTIPTIGQNFIANEIHSLIITYTIPVVLSNGTITIFQYNGLSSDIIRQVTNALYHTKYVKLIDDYTVNVTIIDSIFNSPINTTYYVIIGNGFVKSQKYNEPLYGLTSNVWHFTATPKVEKQSNIYRFLDSVYGKVKLTHDGTNLFDNLIELEKNFFFINLTQELANAIAISQDRISTNYRFVIDTESSLKQYLLSIKIEIPQNPSDRGSELIANDLDVMIKNMDITILASGSSSKYLESTYGYATIPKFYNNTTLMFQIILTCGFIGILTIFYFISIYYDIKNEVKNESNVKNDEINGWYEKRKKCITKIFSLMKNHLEIYSYGFNILSFVLDILFAKIEAGSVKIIFIASVFFVTFPYAIKLGYAIYIILEELINTKENWIDTIFQKLCPKWLYSKITLIKNQNEDLDDQNNDSDDQNNDSDDQNNDSDNQNNDSEIQNNDSEIQNNGLEEQKDDSEDQKDEKEISKNITMIKWLESSKNHKIILTILILLAGADIEALEIFNFQFYGYKFNGM</sequence>
<feature type="region of interest" description="Disordered" evidence="1">
    <location>
        <begin position="858"/>
        <end position="916"/>
    </location>
</feature>
<feature type="compositionally biased region" description="Low complexity" evidence="1">
    <location>
        <begin position="880"/>
        <end position="896"/>
    </location>
</feature>
<protein>
    <submittedName>
        <fullName evidence="4">Uncharacterized protein</fullName>
    </submittedName>
</protein>
<feature type="signal peptide" evidence="3">
    <location>
        <begin position="1"/>
        <end position="23"/>
    </location>
</feature>
<feature type="transmembrane region" description="Helical" evidence="2">
    <location>
        <begin position="936"/>
        <end position="960"/>
    </location>
</feature>
<feature type="chain" id="PRO_5016454785" evidence="3">
    <location>
        <begin position="24"/>
        <end position="967"/>
    </location>
</feature>
<feature type="compositionally biased region" description="Acidic residues" evidence="1">
    <location>
        <begin position="858"/>
        <end position="879"/>
    </location>
</feature>
<keyword evidence="2" id="KW-0472">Membrane</keyword>
<name>A0A2Z6R5V1_9GLOM</name>